<accession>A0A1U7LTA2</accession>
<dbReference type="GO" id="GO:0003690">
    <property type="term" value="F:double-stranded DNA binding"/>
    <property type="evidence" value="ECO:0007669"/>
    <property type="project" value="TreeGrafter"/>
</dbReference>
<dbReference type="GO" id="GO:0017005">
    <property type="term" value="F:3'-tyrosyl-DNA phosphodiesterase activity"/>
    <property type="evidence" value="ECO:0007669"/>
    <property type="project" value="TreeGrafter"/>
</dbReference>
<dbReference type="STRING" id="1198029.A0A1U7LTA2"/>
<feature type="active site" description="Nucleophile" evidence="1">
    <location>
        <position position="244"/>
    </location>
</feature>
<dbReference type="InterPro" id="IPR010347">
    <property type="entry name" value="Tdp1"/>
</dbReference>
<evidence type="ECO:0000313" key="3">
    <source>
        <dbReference type="EMBL" id="OLL25772.1"/>
    </source>
</evidence>
<dbReference type="Gene3D" id="3.30.870.10">
    <property type="entry name" value="Endonuclease Chain A"/>
    <property type="match status" value="1"/>
</dbReference>
<dbReference type="GO" id="GO:0006281">
    <property type="term" value="P:DNA repair"/>
    <property type="evidence" value="ECO:0007669"/>
    <property type="project" value="InterPro"/>
</dbReference>
<protein>
    <submittedName>
        <fullName evidence="3">Tyrosyl-DNA phosphodiesterase 1</fullName>
    </submittedName>
</protein>
<dbReference type="GO" id="GO:0003697">
    <property type="term" value="F:single-stranded DNA binding"/>
    <property type="evidence" value="ECO:0007669"/>
    <property type="project" value="TreeGrafter"/>
</dbReference>
<dbReference type="OrthoDB" id="47785at2759"/>
<dbReference type="AlphaFoldDB" id="A0A1U7LTA2"/>
<dbReference type="PANTHER" id="PTHR12415">
    <property type="entry name" value="TYROSYL-DNA PHOSPHODIESTERASE 1"/>
    <property type="match status" value="1"/>
</dbReference>
<reference evidence="3 4" key="1">
    <citation type="submission" date="2016-04" db="EMBL/GenBank/DDBJ databases">
        <title>Evolutionary innovation and constraint leading to complex multicellularity in the Ascomycota.</title>
        <authorList>
            <person name="Cisse O."/>
            <person name="Nguyen A."/>
            <person name="Hewitt D.A."/>
            <person name="Jedd G."/>
            <person name="Stajich J.E."/>
        </authorList>
    </citation>
    <scope>NUCLEOTIDE SEQUENCE [LARGE SCALE GENOMIC DNA]</scope>
    <source>
        <strain evidence="3 4">DAH-3</strain>
    </source>
</reference>
<evidence type="ECO:0000313" key="4">
    <source>
        <dbReference type="Proteomes" id="UP000186594"/>
    </source>
</evidence>
<proteinExistence type="predicted"/>
<sequence>MSHKVIDLTEDDSFADESHYSQLQRALALSLKDSKRNPVEEVLDDADPDLKEALRLSVVSQQTSRIDSPAESENHTTHENLTEEPAIRNFCGFDRRFMEQERLARLKRKHSATCIRLSVSPESKRTKALTSAAALITTTSCSGDEAQYLNGVIKLTHVNGYVKKEEHISIEEVFQKDSLQAAVLSSFVIDHEWVFSKLNIGSYPIVLVQHSGSITDSTQARQIPEQLPKVSVVFPPMGKARCMHSKLQLLFHIEFLRVVIPTANLIPQDWGEIGAMENECIDSRFNYLLTRASITTSSRFGDDLLYFCEASKYPENVRQKIKEFNFSGARVGILHSIGGEHFGSDSVRMTGFPLLAETVQRMGLQNTQVKLDYVVREQPAESSNFRLHRWVH</sequence>
<dbReference type="Pfam" id="PF06087">
    <property type="entry name" value="Tyr-DNA_phospho"/>
    <property type="match status" value="1"/>
</dbReference>
<dbReference type="SUPFAM" id="SSF56024">
    <property type="entry name" value="Phospholipase D/nuclease"/>
    <property type="match status" value="1"/>
</dbReference>
<dbReference type="CDD" id="cd09122">
    <property type="entry name" value="PLDc_Tdp1_1"/>
    <property type="match status" value="1"/>
</dbReference>
<comment type="caution">
    <text evidence="3">The sequence shown here is derived from an EMBL/GenBank/DDBJ whole genome shotgun (WGS) entry which is preliminary data.</text>
</comment>
<dbReference type="GO" id="GO:0005634">
    <property type="term" value="C:nucleus"/>
    <property type="evidence" value="ECO:0007669"/>
    <property type="project" value="InterPro"/>
</dbReference>
<evidence type="ECO:0000256" key="2">
    <source>
        <dbReference type="PIRSR" id="PIRSR610347-2"/>
    </source>
</evidence>
<dbReference type="PANTHER" id="PTHR12415:SF4">
    <property type="entry name" value="TYROSYL-DNA PHOSPHODIESTERASE DOMAIN-CONTAINING PROTEIN"/>
    <property type="match status" value="1"/>
</dbReference>
<gene>
    <name evidence="3" type="ORF">NEOLI_000657</name>
</gene>
<organism evidence="3 4">
    <name type="scientific">Neolecta irregularis (strain DAH-3)</name>
    <dbReference type="NCBI Taxonomy" id="1198029"/>
    <lineage>
        <taxon>Eukaryota</taxon>
        <taxon>Fungi</taxon>
        <taxon>Dikarya</taxon>
        <taxon>Ascomycota</taxon>
        <taxon>Taphrinomycotina</taxon>
        <taxon>Neolectales</taxon>
        <taxon>Neolectaceae</taxon>
        <taxon>Neolecta</taxon>
    </lineage>
</organism>
<dbReference type="Proteomes" id="UP000186594">
    <property type="component" value="Unassembled WGS sequence"/>
</dbReference>
<evidence type="ECO:0000256" key="1">
    <source>
        <dbReference type="PIRSR" id="PIRSR610347-1"/>
    </source>
</evidence>
<dbReference type="EMBL" id="LXFE01000322">
    <property type="protein sequence ID" value="OLL25772.1"/>
    <property type="molecule type" value="Genomic_DNA"/>
</dbReference>
<name>A0A1U7LTA2_NEOID</name>
<keyword evidence="4" id="KW-1185">Reference proteome</keyword>
<feature type="binding site" evidence="2">
    <location>
        <position position="246"/>
    </location>
    <ligand>
        <name>substrate</name>
    </ligand>
</feature>
<dbReference type="OMA" id="HTTHENL"/>